<dbReference type="OrthoDB" id="5189801at2"/>
<reference evidence="1 2" key="1">
    <citation type="submission" date="2019-03" db="EMBL/GenBank/DDBJ databases">
        <title>Genomic Encyclopedia of Type Strains, Phase IV (KMG-IV): sequencing the most valuable type-strain genomes for metagenomic binning, comparative biology and taxonomic classification.</title>
        <authorList>
            <person name="Goeker M."/>
        </authorList>
    </citation>
    <scope>NUCLEOTIDE SEQUENCE [LARGE SCALE GENOMIC DNA]</scope>
    <source>
        <strain evidence="1 2">DSM 45934</strain>
    </source>
</reference>
<evidence type="ECO:0008006" key="3">
    <source>
        <dbReference type="Google" id="ProtNLM"/>
    </source>
</evidence>
<sequence length="220" mass="23326">MGALVLACGDAVNHRRFAELTERDGVDVLEVAATPGRPEVDPQLGTLGDRRLVVLGTDADLAAVVLRIMRRELLGSVVVGFVPTKDSAVLALWGVHGDAVAVALGGEVDSVPLVRDDAGGVLVGLGEIGTTKGVGYCDDTLAFRGKVSAVEVTPGPQGVVVKVIHRGLTGKRLRELHGRAFQLGTLPIVPVKDGTVHPRPMTRWTWYRHTEDLRVARGVV</sequence>
<accession>A0A4R2JZX4</accession>
<gene>
    <name evidence="1" type="ORF">EV192_101656</name>
</gene>
<dbReference type="EMBL" id="SLWS01000001">
    <property type="protein sequence ID" value="TCO64872.1"/>
    <property type="molecule type" value="Genomic_DNA"/>
</dbReference>
<evidence type="ECO:0000313" key="2">
    <source>
        <dbReference type="Proteomes" id="UP000295680"/>
    </source>
</evidence>
<organism evidence="1 2">
    <name type="scientific">Actinocrispum wychmicini</name>
    <dbReference type="NCBI Taxonomy" id="1213861"/>
    <lineage>
        <taxon>Bacteria</taxon>
        <taxon>Bacillati</taxon>
        <taxon>Actinomycetota</taxon>
        <taxon>Actinomycetes</taxon>
        <taxon>Pseudonocardiales</taxon>
        <taxon>Pseudonocardiaceae</taxon>
        <taxon>Actinocrispum</taxon>
    </lineage>
</organism>
<dbReference type="AlphaFoldDB" id="A0A4R2JZX4"/>
<comment type="caution">
    <text evidence="1">The sequence shown here is derived from an EMBL/GenBank/DDBJ whole genome shotgun (WGS) entry which is preliminary data.</text>
</comment>
<protein>
    <recommendedName>
        <fullName evidence="3">DAGKc domain-containing protein</fullName>
    </recommendedName>
</protein>
<dbReference type="Proteomes" id="UP000295680">
    <property type="component" value="Unassembled WGS sequence"/>
</dbReference>
<name>A0A4R2JZX4_9PSEU</name>
<keyword evidence="2" id="KW-1185">Reference proteome</keyword>
<proteinExistence type="predicted"/>
<evidence type="ECO:0000313" key="1">
    <source>
        <dbReference type="EMBL" id="TCO64872.1"/>
    </source>
</evidence>